<dbReference type="SUPFAM" id="SSF102705">
    <property type="entry name" value="NIF3 (NGG1p interacting factor 3)-like"/>
    <property type="match status" value="1"/>
</dbReference>
<dbReference type="PANTHER" id="PTHR41774">
    <property type="match status" value="1"/>
</dbReference>
<dbReference type="STRING" id="392484.LP43_1984"/>
<evidence type="ECO:0000313" key="1">
    <source>
        <dbReference type="EMBL" id="KGM06111.1"/>
    </source>
</evidence>
<evidence type="ECO:0000313" key="2">
    <source>
        <dbReference type="Proteomes" id="UP000029999"/>
    </source>
</evidence>
<dbReference type="AlphaFoldDB" id="A0A0A0BDS8"/>
<dbReference type="EMBL" id="JRQD01000005">
    <property type="protein sequence ID" value="KGM06111.1"/>
    <property type="molecule type" value="Genomic_DNA"/>
</dbReference>
<name>A0A0A0BDS8_9GAMM</name>
<organism evidence="1 2">
    <name type="scientific">Methylophaga thiooxydans</name>
    <dbReference type="NCBI Taxonomy" id="392484"/>
    <lineage>
        <taxon>Bacteria</taxon>
        <taxon>Pseudomonadati</taxon>
        <taxon>Pseudomonadota</taxon>
        <taxon>Gammaproteobacteria</taxon>
        <taxon>Thiotrichales</taxon>
        <taxon>Piscirickettsiaceae</taxon>
        <taxon>Methylophaga</taxon>
    </lineage>
</organism>
<protein>
    <submittedName>
        <fullName evidence="1">Bsu YqfO NIF3/CutA domain</fullName>
    </submittedName>
</protein>
<sequence>MTDPLLKLVFFVPESHKETVKNAIFAAGAGKYDGYDCCSWETQGTGQFRPLQGSQPFLGQQGSIERVDEFRVETVCPESKIKVILESLLLAHPYETPAYEVWSVKTLDDF</sequence>
<dbReference type="Proteomes" id="UP000029999">
    <property type="component" value="Unassembled WGS sequence"/>
</dbReference>
<dbReference type="PANTHER" id="PTHR41774:SF1">
    <property type="entry name" value="NGG1P INTERACTING FACTOR NIF3"/>
    <property type="match status" value="1"/>
</dbReference>
<dbReference type="InterPro" id="IPR015867">
    <property type="entry name" value="N-reg_PII/ATP_PRibTrfase_C"/>
</dbReference>
<comment type="caution">
    <text evidence="1">The sequence shown here is derived from an EMBL/GenBank/DDBJ whole genome shotgun (WGS) entry which is preliminary data.</text>
</comment>
<dbReference type="RefSeq" id="WP_008292035.1">
    <property type="nucleotide sequence ID" value="NZ_JRQD01000005.1"/>
</dbReference>
<dbReference type="InterPro" id="IPR036069">
    <property type="entry name" value="DUF34/NIF3_sf"/>
</dbReference>
<dbReference type="Gene3D" id="3.30.70.120">
    <property type="match status" value="1"/>
</dbReference>
<gene>
    <name evidence="1" type="ORF">LP43_1984</name>
</gene>
<accession>A0A0A0BDS8</accession>
<dbReference type="FunFam" id="3.30.70.120:FF:000006">
    <property type="entry name" value="GTP cyclohydrolase 1 type 2 homolog"/>
    <property type="match status" value="1"/>
</dbReference>
<reference evidence="1 2" key="1">
    <citation type="submission" date="2014-09" db="EMBL/GenBank/DDBJ databases">
        <authorList>
            <person name="Grob C."/>
            <person name="Taubert M."/>
            <person name="Howat A.M."/>
            <person name="Burns O.J."/>
            <person name="Dixon J.L."/>
            <person name="Chen Y."/>
            <person name="Murrell J.C."/>
        </authorList>
    </citation>
    <scope>NUCLEOTIDE SEQUENCE [LARGE SCALE GENOMIC DNA]</scope>
    <source>
        <strain evidence="1">L4</strain>
    </source>
</reference>
<proteinExistence type="predicted"/>